<reference evidence="2 3" key="1">
    <citation type="submission" date="2020-04" db="EMBL/GenBank/DDBJ databases">
        <authorList>
            <person name="De Canck E."/>
        </authorList>
    </citation>
    <scope>NUCLEOTIDE SEQUENCE [LARGE SCALE GENOMIC DNA]</scope>
    <source>
        <strain evidence="2 3">LMG 29739</strain>
    </source>
</reference>
<keyword evidence="3" id="KW-1185">Reference proteome</keyword>
<gene>
    <name evidence="2" type="ORF">LMG29739_06331</name>
</gene>
<evidence type="ECO:0000313" key="3">
    <source>
        <dbReference type="Proteomes" id="UP000494329"/>
    </source>
</evidence>
<dbReference type="Proteomes" id="UP000494329">
    <property type="component" value="Unassembled WGS sequence"/>
</dbReference>
<proteinExistence type="predicted"/>
<organism evidence="2 3">
    <name type="scientific">Paraburkholderia solisilvae</name>
    <dbReference type="NCBI Taxonomy" id="624376"/>
    <lineage>
        <taxon>Bacteria</taxon>
        <taxon>Pseudomonadati</taxon>
        <taxon>Pseudomonadota</taxon>
        <taxon>Betaproteobacteria</taxon>
        <taxon>Burkholderiales</taxon>
        <taxon>Burkholderiaceae</taxon>
        <taxon>Paraburkholderia</taxon>
    </lineage>
</organism>
<dbReference type="RefSeq" id="WP_377700653.1">
    <property type="nucleotide sequence ID" value="NZ_CADIKF010000109.1"/>
</dbReference>
<accession>A0A6J5F596</accession>
<protein>
    <submittedName>
        <fullName evidence="2">Uncharacterized protein</fullName>
    </submittedName>
</protein>
<dbReference type="EMBL" id="CADIKF010000109">
    <property type="protein sequence ID" value="CAB3772812.1"/>
    <property type="molecule type" value="Genomic_DNA"/>
</dbReference>
<name>A0A6J5F596_9BURK</name>
<sequence>MSATASRSKRVDHAPPRARRHASSLARRRVLRVLGALRVSRVLHASFAVALCAGASALISGCSSSSLGAAGGAAAGTATGIVTANPAVGIGVGIAVQAATTEAVNRYYRVMHTDQQNVIAALVGTMKVGDTRPWNVKHTLPIENGHGQVRVTRAFSSALADCKEFAFSVADGDEANAPEQWYTAAACQLQQDKRWWKWASAEPAVERWGNLQ</sequence>
<dbReference type="AlphaFoldDB" id="A0A6J5F596"/>
<feature type="region of interest" description="Disordered" evidence="1">
    <location>
        <begin position="1"/>
        <end position="23"/>
    </location>
</feature>
<evidence type="ECO:0000313" key="2">
    <source>
        <dbReference type="EMBL" id="CAB3772812.1"/>
    </source>
</evidence>
<evidence type="ECO:0000256" key="1">
    <source>
        <dbReference type="SAM" id="MobiDB-lite"/>
    </source>
</evidence>